<dbReference type="EMBL" id="JACGXN010000001">
    <property type="protein sequence ID" value="MBA8877379.1"/>
    <property type="molecule type" value="Genomic_DNA"/>
</dbReference>
<proteinExistence type="predicted"/>
<name>A0A839EF47_9HYPH</name>
<evidence type="ECO:0000313" key="1">
    <source>
        <dbReference type="EMBL" id="MBA8877379.1"/>
    </source>
</evidence>
<dbReference type="Proteomes" id="UP000549052">
    <property type="component" value="Unassembled WGS sequence"/>
</dbReference>
<reference evidence="1 2" key="1">
    <citation type="submission" date="2020-07" db="EMBL/GenBank/DDBJ databases">
        <title>Genomic Encyclopedia of Type Strains, Phase IV (KMG-V): Genome sequencing to study the core and pangenomes of soil and plant-associated prokaryotes.</title>
        <authorList>
            <person name="Whitman W."/>
        </authorList>
    </citation>
    <scope>NUCLEOTIDE SEQUENCE [LARGE SCALE GENOMIC DNA]</scope>
    <source>
        <strain evidence="1 2">AN3</strain>
    </source>
</reference>
<dbReference type="AlphaFoldDB" id="A0A839EF47"/>
<protein>
    <submittedName>
        <fullName evidence="1">Uncharacterized protein</fullName>
    </submittedName>
</protein>
<gene>
    <name evidence="1" type="ORF">FHW16_001061</name>
</gene>
<organism evidence="1 2">
    <name type="scientific">Phyllobacterium myrsinacearum</name>
    <dbReference type="NCBI Taxonomy" id="28101"/>
    <lineage>
        <taxon>Bacteria</taxon>
        <taxon>Pseudomonadati</taxon>
        <taxon>Pseudomonadota</taxon>
        <taxon>Alphaproteobacteria</taxon>
        <taxon>Hyphomicrobiales</taxon>
        <taxon>Phyllobacteriaceae</taxon>
        <taxon>Phyllobacterium</taxon>
    </lineage>
</organism>
<dbReference type="RefSeq" id="WP_182548055.1">
    <property type="nucleotide sequence ID" value="NZ_JACGXN010000001.1"/>
</dbReference>
<keyword evidence="2" id="KW-1185">Reference proteome</keyword>
<sequence>MINISNLQTILLAGAILSSGAYGVSAEERPPSRKELCAKFQTQVHQAIIEHAEVPRAAKAKSLQKKAIRFCASDKQAQGIRTFAKALKLLGVQPVNN</sequence>
<accession>A0A839EF47</accession>
<comment type="caution">
    <text evidence="1">The sequence shown here is derived from an EMBL/GenBank/DDBJ whole genome shotgun (WGS) entry which is preliminary data.</text>
</comment>
<evidence type="ECO:0000313" key="2">
    <source>
        <dbReference type="Proteomes" id="UP000549052"/>
    </source>
</evidence>